<dbReference type="PANTHER" id="PTHR33490:SF12">
    <property type="entry name" value="BLL5557 PROTEIN"/>
    <property type="match status" value="1"/>
</dbReference>
<dbReference type="Pfam" id="PF21295">
    <property type="entry name" value="Bact_transglu_N_2"/>
    <property type="match status" value="1"/>
</dbReference>
<dbReference type="SUPFAM" id="SSF54001">
    <property type="entry name" value="Cysteine proteinases"/>
    <property type="match status" value="1"/>
</dbReference>
<accession>A0A2S6H7I0</accession>
<evidence type="ECO:0000259" key="1">
    <source>
        <dbReference type="SMART" id="SM00460"/>
    </source>
</evidence>
<reference evidence="2 3" key="1">
    <citation type="submission" date="2018-02" db="EMBL/GenBank/DDBJ databases">
        <title>Subsurface microbial communities from deep shales in Ohio and West Virginia, USA.</title>
        <authorList>
            <person name="Wrighton K."/>
        </authorList>
    </citation>
    <scope>NUCLEOTIDE SEQUENCE [LARGE SCALE GENOMIC DNA]</scope>
    <source>
        <strain evidence="2 3">OWC-G53F</strain>
    </source>
</reference>
<dbReference type="GO" id="GO:0008233">
    <property type="term" value="F:peptidase activity"/>
    <property type="evidence" value="ECO:0007669"/>
    <property type="project" value="UniProtKB-KW"/>
</dbReference>
<dbReference type="Gene3D" id="2.60.40.2250">
    <property type="match status" value="1"/>
</dbReference>
<feature type="domain" description="Transglutaminase-like" evidence="1">
    <location>
        <begin position="172"/>
        <end position="232"/>
    </location>
</feature>
<dbReference type="AlphaFoldDB" id="A0A2S6H7I0"/>
<dbReference type="InterPro" id="IPR002931">
    <property type="entry name" value="Transglutaminase-like"/>
</dbReference>
<sequence>MDAQHGVLMRQINMKLRVSCDLRFQIEAPTALILMLRPLNGAQQKITSSRYIVEPCVQITESKDNYGNFCQRLVAPPGEFSVQTSFEVITGEYIDSAPGAYFVEIQNLPDRVLPYLLPSRYCESDRFGNLAREITADAPPGYDQAGKITDWVRNTIQYIPGSSDYPLSAVEVHNRGYGVCRDLAQLAITLCRSISIPARLAVGYLYRLEPMDLHAWFEAYIGGRWYSFDPTQNDLRGGRVIIAYGRDAADVSIFHQFGQGCILNNMDVQVNLLDKSR</sequence>
<evidence type="ECO:0000313" key="3">
    <source>
        <dbReference type="Proteomes" id="UP000238071"/>
    </source>
</evidence>
<gene>
    <name evidence="2" type="ORF">B0F88_102358</name>
</gene>
<keyword evidence="3" id="KW-1185">Reference proteome</keyword>
<comment type="caution">
    <text evidence="2">The sequence shown here is derived from an EMBL/GenBank/DDBJ whole genome shotgun (WGS) entry which is preliminary data.</text>
</comment>
<name>A0A2S6H7I0_9GAMM</name>
<keyword evidence="2" id="KW-0378">Hydrolase</keyword>
<proteinExistence type="predicted"/>
<dbReference type="GO" id="GO:0006508">
    <property type="term" value="P:proteolysis"/>
    <property type="evidence" value="ECO:0007669"/>
    <property type="project" value="UniProtKB-KW"/>
</dbReference>
<dbReference type="Pfam" id="PF01841">
    <property type="entry name" value="Transglut_core"/>
    <property type="match status" value="1"/>
</dbReference>
<dbReference type="Gene3D" id="3.10.620.30">
    <property type="match status" value="1"/>
</dbReference>
<dbReference type="InterPro" id="IPR048930">
    <property type="entry name" value="Bact_transglu_N_2"/>
</dbReference>
<dbReference type="InterPro" id="IPR038765">
    <property type="entry name" value="Papain-like_cys_pep_sf"/>
</dbReference>
<dbReference type="PANTHER" id="PTHR33490">
    <property type="entry name" value="BLR5614 PROTEIN-RELATED"/>
    <property type="match status" value="1"/>
</dbReference>
<keyword evidence="2" id="KW-0645">Protease</keyword>
<dbReference type="Proteomes" id="UP000238071">
    <property type="component" value="Unassembled WGS sequence"/>
</dbReference>
<organism evidence="2 3">
    <name type="scientific">Methylobacter tundripaludum</name>
    <dbReference type="NCBI Taxonomy" id="173365"/>
    <lineage>
        <taxon>Bacteria</taxon>
        <taxon>Pseudomonadati</taxon>
        <taxon>Pseudomonadota</taxon>
        <taxon>Gammaproteobacteria</taxon>
        <taxon>Methylococcales</taxon>
        <taxon>Methylococcaceae</taxon>
        <taxon>Methylobacter</taxon>
    </lineage>
</organism>
<protein>
    <submittedName>
        <fullName evidence="2">Transglutaminase-like putative cysteine protease</fullName>
    </submittedName>
</protein>
<dbReference type="SMART" id="SM00460">
    <property type="entry name" value="TGc"/>
    <property type="match status" value="1"/>
</dbReference>
<dbReference type="EMBL" id="PTIY01000002">
    <property type="protein sequence ID" value="PPK73373.1"/>
    <property type="molecule type" value="Genomic_DNA"/>
</dbReference>
<evidence type="ECO:0000313" key="2">
    <source>
        <dbReference type="EMBL" id="PPK73373.1"/>
    </source>
</evidence>